<protein>
    <submittedName>
        <fullName evidence="2">Uncharacterized protein</fullName>
    </submittedName>
</protein>
<dbReference type="Proteomes" id="UP000593577">
    <property type="component" value="Unassembled WGS sequence"/>
</dbReference>
<proteinExistence type="predicted"/>
<evidence type="ECO:0000313" key="3">
    <source>
        <dbReference type="Proteomes" id="UP000593577"/>
    </source>
</evidence>
<evidence type="ECO:0000313" key="2">
    <source>
        <dbReference type="EMBL" id="MBA0702788.1"/>
    </source>
</evidence>
<dbReference type="EMBL" id="JABFAA010353717">
    <property type="protein sequence ID" value="MBA0702788.1"/>
    <property type="molecule type" value="Genomic_DNA"/>
</dbReference>
<evidence type="ECO:0000256" key="1">
    <source>
        <dbReference type="SAM" id="MobiDB-lite"/>
    </source>
</evidence>
<keyword evidence="3" id="KW-1185">Reference proteome</keyword>
<sequence>MNDVETLFGDRVRDGEGTIVDRNTKKFRFKERYYSLTENMVVDSAPVSGVTWQDKLLGGSGSGSLNGATILNLEFEDGDILRFFINGIPDIDFSDRLKKILVKYMESTIVVKLLGHNIYMEAQMADMGAPSKGLGNIRFNKVAFLKNLKGKGLELRNGLAVGGKLDEGQLGHSEEINQGFWGRFTLGRSWGHLAKIRCELKACRRRVLNCNNQQDSRLSVLGPSRQWDFRRKIVSHSRLVQKYPTASISLPKDKATSLHENPTFEGRHRVKVNLIANVLDLKRYTIVTFMENLDNNSKSKMGKGLLMAHRNPSSISRGHGVESRKENGHNGKSIIKSICRHGERFKPTGSSRVSL</sequence>
<name>A0A7J8YT89_GOSAI</name>
<feature type="compositionally biased region" description="Basic and acidic residues" evidence="1">
    <location>
        <begin position="319"/>
        <end position="329"/>
    </location>
</feature>
<reference evidence="2 3" key="1">
    <citation type="journal article" date="2019" name="Genome Biol. Evol.">
        <title>Insights into the evolution of the New World diploid cottons (Gossypium, subgenus Houzingenia) based on genome sequencing.</title>
        <authorList>
            <person name="Grover C.E."/>
            <person name="Arick M.A. 2nd"/>
            <person name="Thrash A."/>
            <person name="Conover J.L."/>
            <person name="Sanders W.S."/>
            <person name="Peterson D.G."/>
            <person name="Frelichowski J.E."/>
            <person name="Scheffler J.A."/>
            <person name="Scheffler B.E."/>
            <person name="Wendel J.F."/>
        </authorList>
    </citation>
    <scope>NUCLEOTIDE SEQUENCE [LARGE SCALE GENOMIC DNA]</scope>
    <source>
        <strain evidence="2">185</strain>
        <tissue evidence="2">Leaf</tissue>
    </source>
</reference>
<accession>A0A7J8YT89</accession>
<comment type="caution">
    <text evidence="2">The sequence shown here is derived from an EMBL/GenBank/DDBJ whole genome shotgun (WGS) entry which is preliminary data.</text>
</comment>
<feature type="region of interest" description="Disordered" evidence="1">
    <location>
        <begin position="310"/>
        <end position="331"/>
    </location>
</feature>
<organism evidence="2 3">
    <name type="scientific">Gossypium aridum</name>
    <name type="common">American cotton</name>
    <name type="synonym">Erioxylum aridum</name>
    <dbReference type="NCBI Taxonomy" id="34290"/>
    <lineage>
        <taxon>Eukaryota</taxon>
        <taxon>Viridiplantae</taxon>
        <taxon>Streptophyta</taxon>
        <taxon>Embryophyta</taxon>
        <taxon>Tracheophyta</taxon>
        <taxon>Spermatophyta</taxon>
        <taxon>Magnoliopsida</taxon>
        <taxon>eudicotyledons</taxon>
        <taxon>Gunneridae</taxon>
        <taxon>Pentapetalae</taxon>
        <taxon>rosids</taxon>
        <taxon>malvids</taxon>
        <taxon>Malvales</taxon>
        <taxon>Malvaceae</taxon>
        <taxon>Malvoideae</taxon>
        <taxon>Gossypium</taxon>
    </lineage>
</organism>
<gene>
    <name evidence="2" type="ORF">Goari_022176</name>
</gene>
<dbReference type="AlphaFoldDB" id="A0A7J8YT89"/>